<name>A0ABS0B1W2_9BACT</name>
<gene>
    <name evidence="1" type="ORF">NEPTK9_001720</name>
</gene>
<accession>A0ABS0B1W2</accession>
<evidence type="ECO:0000313" key="1">
    <source>
        <dbReference type="EMBL" id="MBF5060189.1"/>
    </source>
</evidence>
<organism evidence="1 2">
    <name type="scientific">Candidatus Neptunichlamydia vexilliferae</name>
    <dbReference type="NCBI Taxonomy" id="1651774"/>
    <lineage>
        <taxon>Bacteria</taxon>
        <taxon>Pseudomonadati</taxon>
        <taxon>Chlamydiota</taxon>
        <taxon>Chlamydiia</taxon>
        <taxon>Parachlamydiales</taxon>
        <taxon>Simkaniaceae</taxon>
        <taxon>Candidatus Neptunichlamydia</taxon>
    </lineage>
</organism>
<keyword evidence="2" id="KW-1185">Reference proteome</keyword>
<comment type="caution">
    <text evidence="1">The sequence shown here is derived from an EMBL/GenBank/DDBJ whole genome shotgun (WGS) entry which is preliminary data.</text>
</comment>
<evidence type="ECO:0000313" key="2">
    <source>
        <dbReference type="Proteomes" id="UP001194714"/>
    </source>
</evidence>
<dbReference type="Proteomes" id="UP001194714">
    <property type="component" value="Unassembled WGS sequence"/>
</dbReference>
<dbReference type="EMBL" id="JAAEJV010000090">
    <property type="protein sequence ID" value="MBF5060189.1"/>
    <property type="molecule type" value="Genomic_DNA"/>
</dbReference>
<sequence>MNQHSFGAEGEEKLRREVSTASRWLCKIDLNEGWNSALHGPPRKVDLACQIEAQGGSGGACPRRIFLLNTPD</sequence>
<proteinExistence type="predicted"/>
<reference evidence="1 2" key="1">
    <citation type="submission" date="2020-01" db="EMBL/GenBank/DDBJ databases">
        <title>Draft genome sequence of Cand. Neptunochlamydia vexilliferae K9.</title>
        <authorList>
            <person name="Schulz F."/>
            <person name="Koestlbacher S."/>
            <person name="Wascher F."/>
            <person name="Pizzetti I."/>
            <person name="Horn M."/>
        </authorList>
    </citation>
    <scope>NUCLEOTIDE SEQUENCE [LARGE SCALE GENOMIC DNA]</scope>
    <source>
        <strain evidence="1 2">K9</strain>
    </source>
</reference>
<protein>
    <submittedName>
        <fullName evidence="1">Uncharacterized protein</fullName>
    </submittedName>
</protein>